<keyword evidence="5" id="KW-0408">Iron</keyword>
<dbReference type="Pfam" id="PF12851">
    <property type="entry name" value="Tet_JBP"/>
    <property type="match status" value="1"/>
</dbReference>
<evidence type="ECO:0000259" key="6">
    <source>
        <dbReference type="Pfam" id="PF12851"/>
    </source>
</evidence>
<dbReference type="InterPro" id="IPR024779">
    <property type="entry name" value="2OGFeDO_JBP1/TET_oxygenase_dom"/>
</dbReference>
<dbReference type="Gene3D" id="3.60.130.30">
    <property type="match status" value="1"/>
</dbReference>
<dbReference type="EMBL" id="JBANRG010000040">
    <property type="protein sequence ID" value="KAK7447678.1"/>
    <property type="molecule type" value="Genomic_DNA"/>
</dbReference>
<keyword evidence="3" id="KW-0223">Dioxygenase</keyword>
<comment type="caution">
    <text evidence="7">The sequence shown here is derived from an EMBL/GenBank/DDBJ whole genome shotgun (WGS) entry which is preliminary data.</text>
</comment>
<evidence type="ECO:0000256" key="3">
    <source>
        <dbReference type="ARBA" id="ARBA00022964"/>
    </source>
</evidence>
<proteinExistence type="predicted"/>
<accession>A0ABR1J219</accession>
<keyword evidence="2" id="KW-0479">Metal-binding</keyword>
<reference evidence="7 8" key="1">
    <citation type="submission" date="2024-01" db="EMBL/GenBank/DDBJ databases">
        <title>A draft genome for the cacao thread blight pathogen Marasmiellus scandens.</title>
        <authorList>
            <person name="Baruah I.K."/>
            <person name="Leung J."/>
            <person name="Bukari Y."/>
            <person name="Amoako-Attah I."/>
            <person name="Meinhardt L.W."/>
            <person name="Bailey B.A."/>
            <person name="Cohen S.P."/>
        </authorList>
    </citation>
    <scope>NUCLEOTIDE SEQUENCE [LARGE SCALE GENOMIC DNA]</scope>
    <source>
        <strain evidence="7 8">GH-19</strain>
    </source>
</reference>
<protein>
    <recommendedName>
        <fullName evidence="6">2OGFeDO JBP1/TET oxygenase domain-containing protein</fullName>
    </recommendedName>
</protein>
<organism evidence="7 8">
    <name type="scientific">Marasmiellus scandens</name>
    <dbReference type="NCBI Taxonomy" id="2682957"/>
    <lineage>
        <taxon>Eukaryota</taxon>
        <taxon>Fungi</taxon>
        <taxon>Dikarya</taxon>
        <taxon>Basidiomycota</taxon>
        <taxon>Agaricomycotina</taxon>
        <taxon>Agaricomycetes</taxon>
        <taxon>Agaricomycetidae</taxon>
        <taxon>Agaricales</taxon>
        <taxon>Marasmiineae</taxon>
        <taxon>Omphalotaceae</taxon>
        <taxon>Marasmiellus</taxon>
    </lineage>
</organism>
<keyword evidence="4" id="KW-0560">Oxidoreductase</keyword>
<evidence type="ECO:0000256" key="4">
    <source>
        <dbReference type="ARBA" id="ARBA00023002"/>
    </source>
</evidence>
<dbReference type="Proteomes" id="UP001498398">
    <property type="component" value="Unassembled WGS sequence"/>
</dbReference>
<name>A0ABR1J219_9AGAR</name>
<evidence type="ECO:0000256" key="5">
    <source>
        <dbReference type="ARBA" id="ARBA00023004"/>
    </source>
</evidence>
<comment type="cofactor">
    <cofactor evidence="1">
        <name>Fe(2+)</name>
        <dbReference type="ChEBI" id="CHEBI:29033"/>
    </cofactor>
</comment>
<evidence type="ECO:0000256" key="2">
    <source>
        <dbReference type="ARBA" id="ARBA00022723"/>
    </source>
</evidence>
<feature type="domain" description="2OGFeDO JBP1/TET oxygenase" evidence="6">
    <location>
        <begin position="143"/>
        <end position="309"/>
    </location>
</feature>
<evidence type="ECO:0000313" key="8">
    <source>
        <dbReference type="Proteomes" id="UP001498398"/>
    </source>
</evidence>
<sequence>MDLVAGVKLERISNALINAINHKVILPIKAEDYFSLPVQKRYKALSKWRNDSGRNFSENTVFVDEDGISLIWYLPNLLENSTKKRVFDSTGLIDKKLVLAIHEYTNKVPPNNKNWRGANDLFDTRLKRRVVRPGVANFSFGWRGCGKGWTDDVVKSSLSLKEPASEVGSTQLWLERIKDLQVIVSLILAIIHPVLFDAAKEVLDYCVKPSSHDGETFEWASRWNSVFTALTVISDRITPEHVDSRGSPRYFDGLVSLGTATSPKITFKELGSTFSYKAGTIVFFAGRGWTHEVGDWGSGARVCYASYIRREMIEGHGKTVDGWGLRL</sequence>
<gene>
    <name evidence="7" type="ORF">VKT23_013934</name>
</gene>
<evidence type="ECO:0000313" key="7">
    <source>
        <dbReference type="EMBL" id="KAK7447678.1"/>
    </source>
</evidence>
<evidence type="ECO:0000256" key="1">
    <source>
        <dbReference type="ARBA" id="ARBA00001954"/>
    </source>
</evidence>
<keyword evidence="8" id="KW-1185">Reference proteome</keyword>